<dbReference type="PRINTS" id="PR00723">
    <property type="entry name" value="SUBTILISIN"/>
</dbReference>
<evidence type="ECO:0000256" key="3">
    <source>
        <dbReference type="ARBA" id="ARBA00022801"/>
    </source>
</evidence>
<dbReference type="PANTHER" id="PTHR43806">
    <property type="entry name" value="PEPTIDASE S8"/>
    <property type="match status" value="1"/>
</dbReference>
<dbReference type="InterPro" id="IPR050131">
    <property type="entry name" value="Peptidase_S8_subtilisin-like"/>
</dbReference>
<feature type="domain" description="Peptidase S8/S53" evidence="10">
    <location>
        <begin position="595"/>
        <end position="672"/>
    </location>
</feature>
<feature type="transmembrane region" description="Helical" evidence="8">
    <location>
        <begin position="1220"/>
        <end position="1239"/>
    </location>
</feature>
<evidence type="ECO:0000313" key="11">
    <source>
        <dbReference type="EMBL" id="MBC2889660.1"/>
    </source>
</evidence>
<dbReference type="InterPro" id="IPR036852">
    <property type="entry name" value="Peptidase_S8/S53_dom_sf"/>
</dbReference>
<sequence length="1251" mass="127605">MKSRFLSCLLSLVLAFGLAPRFAFAADDVGAGGAAAPAFDASNGNYVEGEALVVYHAGSVPENALRSRSDEPSPLADAGFSLEESWDVSAADEAAPAPANAISPLSGDDAPVSALEDSYEGEIGGSDVRVALVTKEGSTTAQLVEELSALDCVEAVQPNYVVEPTSLPSPDDPLYTGGLQQSLSGPSSESGAVDASIGYETALARDNASGSDNVVAVIDTGVDYLNPDLAAAMWHNPGNIGLPGDVGYDFGNRDDDPMPDDALESSHGTHCAGIIAASSNNGAGIAGIAQHTKIMALEVSTQGGGSILLSAVAGAYDYLIKARLAGVNVVAANNSWAANGASFPVLDYLVNQAGKAGVLSVFGAGNDGKDVGGIVSLTSTLNSPYAVVVAATNEANALAAFSSYSATAVDVAAPGTHIVSTVKRGGAMEVFQPLYSNRCGGELVYYEGFETLPEGLTGVLYGYDDEQKTFVKLPDADQGRLTLAPSSTSSGTHALKASINAGALSKAYSIYRIDVAWPAVNPFKDLDPSDPSAYRCAVTPFIDMADGLGGGCAQIETYVSVKGGEGELAEHDSGSVATLDYRIANACPFSSLDTTGESLTMGFTIALVAPTGQPATVSGYCAGFGIGRADQAVPYADMQGTSMAGPAVTGAVAELAALYPSATPLDLRGRVVGGTEPLATEADRAKIASGGRFTFQAALDDASVSANTWSASCEGARVTVHGRGLADAELLFDGAPVALTAQSDSAVSFDVPETSLDGARHSFDVVDASTERTHKASYALPKAGATSLLERVGGLPEGIGGSGSLVAATDRLFYASPLGDYLFVCDDPAADAPQWRRLADPVVPFRGPGSVARGGMIQYGYVDGKLYGFCTELGGTDEARTLEVWCMSYDIASNAWAAPVLAGSFDAGSASDTFSQFLSSAFWNGRAYAAMYFLRNLGKPDQFADQRLWAFDPRSGAVDPVELDPSFPYAIVSLMGADRLYLLGLGATTQVELVAYDGSAFSEARAVEGLQFTNVLRTCVSAPVGNGAVLIDQTGHLAPSLTGDAFLLDASAARIDSLGTLFGDGSAGLIASSAAMLGGRLYVTAQDGEAATAREGGSDSYGALYRASQSVSDALGSTERTVSAAAASGGTAAVSDWRGTARSSLAMLRSDTATWTATPAPGHAFSGWYDAEGNLVSSASSYSAPVLSDTALEARFAKQPTSGGGGGAEPKELASTGDGLGALAAALAACAAVGLAAAVRTRRKGAARAER</sequence>
<dbReference type="InterPro" id="IPR023828">
    <property type="entry name" value="Peptidase_S8_Ser-AS"/>
</dbReference>
<evidence type="ECO:0000313" key="12">
    <source>
        <dbReference type="Proteomes" id="UP000587396"/>
    </source>
</evidence>
<evidence type="ECO:0000256" key="1">
    <source>
        <dbReference type="ARBA" id="ARBA00011073"/>
    </source>
</evidence>
<feature type="active site" description="Charge relay system" evidence="5">
    <location>
        <position position="642"/>
    </location>
</feature>
<organism evidence="11 12">
    <name type="scientific">Gordonibacter massiliensis</name>
    <name type="common">ex Traore et al. 2017</name>
    <dbReference type="NCBI Taxonomy" id="1841863"/>
    <lineage>
        <taxon>Bacteria</taxon>
        <taxon>Bacillati</taxon>
        <taxon>Actinomycetota</taxon>
        <taxon>Coriobacteriia</taxon>
        <taxon>Eggerthellales</taxon>
        <taxon>Eggerthellaceae</taxon>
        <taxon>Gordonibacter</taxon>
    </lineage>
</organism>
<dbReference type="InterPro" id="IPR022398">
    <property type="entry name" value="Peptidase_S8_His-AS"/>
</dbReference>
<feature type="signal peptide" evidence="9">
    <location>
        <begin position="1"/>
        <end position="25"/>
    </location>
</feature>
<dbReference type="PROSITE" id="PS00136">
    <property type="entry name" value="SUBTILASE_ASP"/>
    <property type="match status" value="1"/>
</dbReference>
<evidence type="ECO:0000256" key="5">
    <source>
        <dbReference type="PROSITE-ProRule" id="PRU01240"/>
    </source>
</evidence>
<keyword evidence="9" id="KW-0732">Signal</keyword>
<keyword evidence="3 5" id="KW-0378">Hydrolase</keyword>
<name>A0A842JKL4_9ACTN</name>
<dbReference type="Proteomes" id="UP000587396">
    <property type="component" value="Unassembled WGS sequence"/>
</dbReference>
<dbReference type="GO" id="GO:0004252">
    <property type="term" value="F:serine-type endopeptidase activity"/>
    <property type="evidence" value="ECO:0007669"/>
    <property type="project" value="UniProtKB-UniRule"/>
</dbReference>
<evidence type="ECO:0000259" key="10">
    <source>
        <dbReference type="Pfam" id="PF00082"/>
    </source>
</evidence>
<keyword evidence="2 5" id="KW-0645">Protease</keyword>
<proteinExistence type="inferred from homology"/>
<dbReference type="PANTHER" id="PTHR43806:SF11">
    <property type="entry name" value="CEREVISIN-RELATED"/>
    <property type="match status" value="1"/>
</dbReference>
<keyword evidence="4 5" id="KW-0720">Serine protease</keyword>
<dbReference type="PROSITE" id="PS00137">
    <property type="entry name" value="SUBTILASE_HIS"/>
    <property type="match status" value="1"/>
</dbReference>
<keyword evidence="12" id="KW-1185">Reference proteome</keyword>
<feature type="domain" description="Peptidase S8/S53" evidence="10">
    <location>
        <begin position="210"/>
        <end position="421"/>
    </location>
</feature>
<dbReference type="Gene3D" id="3.40.50.200">
    <property type="entry name" value="Peptidase S8/S53 domain"/>
    <property type="match status" value="2"/>
</dbReference>
<evidence type="ECO:0000256" key="6">
    <source>
        <dbReference type="RuleBase" id="RU003355"/>
    </source>
</evidence>
<keyword evidence="8" id="KW-1133">Transmembrane helix</keyword>
<dbReference type="Pfam" id="PF00082">
    <property type="entry name" value="Peptidase_S8"/>
    <property type="match status" value="2"/>
</dbReference>
<dbReference type="AlphaFoldDB" id="A0A842JKL4"/>
<keyword evidence="8" id="KW-0812">Transmembrane</keyword>
<dbReference type="SUPFAM" id="SSF52743">
    <property type="entry name" value="Subtilisin-like"/>
    <property type="match status" value="1"/>
</dbReference>
<keyword evidence="8" id="KW-0472">Membrane</keyword>
<dbReference type="EMBL" id="JACMSE010000006">
    <property type="protein sequence ID" value="MBC2889660.1"/>
    <property type="molecule type" value="Genomic_DNA"/>
</dbReference>
<dbReference type="PROSITE" id="PS51892">
    <property type="entry name" value="SUBTILASE"/>
    <property type="match status" value="1"/>
</dbReference>
<reference evidence="11 12" key="1">
    <citation type="submission" date="2020-08" db="EMBL/GenBank/DDBJ databases">
        <authorList>
            <person name="Liu C."/>
            <person name="Sun Q."/>
        </authorList>
    </citation>
    <scope>NUCLEOTIDE SEQUENCE [LARGE SCALE GENOMIC DNA]</scope>
    <source>
        <strain evidence="11 12">N22</strain>
    </source>
</reference>
<protein>
    <submittedName>
        <fullName evidence="11">S8 family serine peptidase</fullName>
    </submittedName>
</protein>
<comment type="caution">
    <text evidence="11">The sequence shown here is derived from an EMBL/GenBank/DDBJ whole genome shotgun (WGS) entry which is preliminary data.</text>
</comment>
<feature type="active site" description="Charge relay system" evidence="5">
    <location>
        <position position="219"/>
    </location>
</feature>
<evidence type="ECO:0000256" key="4">
    <source>
        <dbReference type="ARBA" id="ARBA00022825"/>
    </source>
</evidence>
<evidence type="ECO:0000256" key="2">
    <source>
        <dbReference type="ARBA" id="ARBA00022670"/>
    </source>
</evidence>
<dbReference type="InterPro" id="IPR023827">
    <property type="entry name" value="Peptidase_S8_Asp-AS"/>
</dbReference>
<dbReference type="PROSITE" id="PS00138">
    <property type="entry name" value="SUBTILASE_SER"/>
    <property type="match status" value="1"/>
</dbReference>
<evidence type="ECO:0000256" key="9">
    <source>
        <dbReference type="SAM" id="SignalP"/>
    </source>
</evidence>
<feature type="compositionally biased region" description="Low complexity" evidence="7">
    <location>
        <begin position="177"/>
        <end position="191"/>
    </location>
</feature>
<comment type="similarity">
    <text evidence="1 5 6">Belongs to the peptidase S8 family.</text>
</comment>
<feature type="region of interest" description="Disordered" evidence="7">
    <location>
        <begin position="165"/>
        <end position="192"/>
    </location>
</feature>
<dbReference type="GO" id="GO:0006508">
    <property type="term" value="P:proteolysis"/>
    <property type="evidence" value="ECO:0007669"/>
    <property type="project" value="UniProtKB-KW"/>
</dbReference>
<feature type="chain" id="PRO_5032562554" evidence="9">
    <location>
        <begin position="26"/>
        <end position="1251"/>
    </location>
</feature>
<accession>A0A842JKL4</accession>
<dbReference type="RefSeq" id="WP_185905451.1">
    <property type="nucleotide sequence ID" value="NZ_JACMSE010000006.1"/>
</dbReference>
<gene>
    <name evidence="11" type="ORF">H7313_09945</name>
</gene>
<dbReference type="InterPro" id="IPR000209">
    <property type="entry name" value="Peptidase_S8/S53_dom"/>
</dbReference>
<evidence type="ECO:0000256" key="7">
    <source>
        <dbReference type="SAM" id="MobiDB-lite"/>
    </source>
</evidence>
<feature type="active site" description="Charge relay system" evidence="5">
    <location>
        <position position="267"/>
    </location>
</feature>
<dbReference type="InterPro" id="IPR015500">
    <property type="entry name" value="Peptidase_S8_subtilisin-rel"/>
</dbReference>
<evidence type="ECO:0000256" key="8">
    <source>
        <dbReference type="SAM" id="Phobius"/>
    </source>
</evidence>